<name>A0ABM5RP16_9GAMM</name>
<gene>
    <name evidence="3" type="ORF">LH22_20395</name>
</gene>
<organism evidence="3 4">
    <name type="scientific">Pantoea rwandensis</name>
    <dbReference type="NCBI Taxonomy" id="1076550"/>
    <lineage>
        <taxon>Bacteria</taxon>
        <taxon>Pseudomonadati</taxon>
        <taxon>Pseudomonadota</taxon>
        <taxon>Gammaproteobacteria</taxon>
        <taxon>Enterobacterales</taxon>
        <taxon>Erwiniaceae</taxon>
        <taxon>Pantoea</taxon>
    </lineage>
</organism>
<keyword evidence="4" id="KW-1185">Reference proteome</keyword>
<evidence type="ECO:0000256" key="1">
    <source>
        <dbReference type="SAM" id="MobiDB-lite"/>
    </source>
</evidence>
<reference evidence="3 4" key="1">
    <citation type="submission" date="2014-09" db="EMBL/GenBank/DDBJ databases">
        <authorList>
            <person name="Chan K.-G."/>
        </authorList>
    </citation>
    <scope>NUCLEOTIDE SEQUENCE [LARGE SCALE GENOMIC DNA]</scope>
    <source>
        <strain evidence="3 4">ND04</strain>
    </source>
</reference>
<evidence type="ECO:0000313" key="4">
    <source>
        <dbReference type="Proteomes" id="UP000029495"/>
    </source>
</evidence>
<evidence type="ECO:0000256" key="2">
    <source>
        <dbReference type="SAM" id="Phobius"/>
    </source>
</evidence>
<protein>
    <submittedName>
        <fullName evidence="3">Plasmid transfer protein</fullName>
    </submittedName>
</protein>
<feature type="compositionally biased region" description="Basic and acidic residues" evidence="1">
    <location>
        <begin position="174"/>
        <end position="191"/>
    </location>
</feature>
<dbReference type="RefSeq" id="WP_038649682.1">
    <property type="nucleotide sequence ID" value="NZ_CP009454.1"/>
</dbReference>
<dbReference type="EMBL" id="CP009454">
    <property type="protein sequence ID" value="AIR87709.1"/>
    <property type="molecule type" value="Genomic_DNA"/>
</dbReference>
<feature type="region of interest" description="Disordered" evidence="1">
    <location>
        <begin position="1"/>
        <end position="27"/>
    </location>
</feature>
<keyword evidence="2" id="KW-1133">Transmembrane helix</keyword>
<sequence>MSPSHASPEELLPDAPESQLCGPEVQPSAAVKPRQRLPFSPRKILLTGSAILLTVSLAGSLIALVVMGSQVSDLTIRFNTLDAAFRSGQIGQLTSNVSAMENRLKTLEQQAAALADLPGAVQSTREQQDSLKSAINQLRDNENTNSQAVAQLQTRAGALEHDVQQAKATLDELNRRAEPAQKPSEPEKPRTASEAGKSRTASASKKINRSVRRAVTLAAPFELTGIERRGGQTFAVVIPRGASQISAMRLLSPGDSLMGWTLKSTEGGHAARFQVNGSEQLIQAQ</sequence>
<feature type="region of interest" description="Disordered" evidence="1">
    <location>
        <begin position="174"/>
        <end position="207"/>
    </location>
</feature>
<feature type="transmembrane region" description="Helical" evidence="2">
    <location>
        <begin position="44"/>
        <end position="67"/>
    </location>
</feature>
<accession>A0ABM5RP16</accession>
<keyword evidence="2" id="KW-0472">Membrane</keyword>
<dbReference type="Gene3D" id="1.10.287.1490">
    <property type="match status" value="1"/>
</dbReference>
<dbReference type="Proteomes" id="UP000029495">
    <property type="component" value="Chromosome"/>
</dbReference>
<evidence type="ECO:0000313" key="3">
    <source>
        <dbReference type="EMBL" id="AIR87709.1"/>
    </source>
</evidence>
<proteinExistence type="predicted"/>
<keyword evidence="2" id="KW-0812">Transmembrane</keyword>